<dbReference type="GO" id="GO:1902201">
    <property type="term" value="P:negative regulation of bacterial-type flagellum-dependent cell motility"/>
    <property type="evidence" value="ECO:0007669"/>
    <property type="project" value="TreeGrafter"/>
</dbReference>
<name>A0A2L0UFE3_9MICC</name>
<dbReference type="InterPro" id="IPR050469">
    <property type="entry name" value="Diguanylate_Cyclase"/>
</dbReference>
<accession>A0A2L0UFE3</accession>
<dbReference type="SUPFAM" id="SSF48452">
    <property type="entry name" value="TPR-like"/>
    <property type="match status" value="1"/>
</dbReference>
<dbReference type="GO" id="GO:0043709">
    <property type="term" value="P:cell adhesion involved in single-species biofilm formation"/>
    <property type="evidence" value="ECO:0007669"/>
    <property type="project" value="TreeGrafter"/>
</dbReference>
<dbReference type="GO" id="GO:0052621">
    <property type="term" value="F:diguanylate cyclase activity"/>
    <property type="evidence" value="ECO:0007669"/>
    <property type="project" value="TreeGrafter"/>
</dbReference>
<dbReference type="SMART" id="SM00267">
    <property type="entry name" value="GGDEF"/>
    <property type="match status" value="1"/>
</dbReference>
<dbReference type="EMBL" id="CP024915">
    <property type="protein sequence ID" value="AUZ87973.1"/>
    <property type="molecule type" value="Genomic_DNA"/>
</dbReference>
<sequence length="519" mass="56283">MLNDDVVTEGGSLRLAQERDLITVLEEVEISIDLAGAIAEATQVKAVAESLGRSDVAFWAEVTALDALARSKGSPDAMSRGKIILDWATLQGDARLASRCHALLAMMNLIAGYSGAGAEHATIAVTLLDGTEQPRLLAKMLTRQALGLLAAGLLEQGFDVSRRALALAEQLDDQELLSRLASNAFHSALDELMPDEARFWLQRLEGVIAASPDLEAELSDVLARGHLAAGRPVEALAVLERSGDIGPADAQPETRAGRMLLLAQAHHGLGNLPAAIDALDEADRITVHHALEEVASMVLEERASVAASSGNHQLAYELHRTFHQAARTRWIETRRSQVDHLFAEQNVIAALERAEQAEAAVAIDPLTKVRNRRWVEDSLPDVVRAWQTGGPWTGSLAILDLDHFKQVNDRFGHHAGDDVLVAVAGCLQECRGVRDVARIGGEEFLLVLQQHADQEQVARDVLSAVRALRWPHVDPELRLTASIGFAGCEQGPVAALLREADRHLYRAKRAGRNRAEGPW</sequence>
<dbReference type="Gene3D" id="1.25.40.10">
    <property type="entry name" value="Tetratricopeptide repeat domain"/>
    <property type="match status" value="1"/>
</dbReference>
<dbReference type="RefSeq" id="WP_208739165.1">
    <property type="nucleotide sequence ID" value="NZ_CP024915.1"/>
</dbReference>
<protein>
    <recommendedName>
        <fullName evidence="1">GGDEF domain-containing protein</fullName>
    </recommendedName>
</protein>
<evidence type="ECO:0000313" key="2">
    <source>
        <dbReference type="EMBL" id="AUZ87973.1"/>
    </source>
</evidence>
<dbReference type="Gene3D" id="3.30.70.270">
    <property type="match status" value="1"/>
</dbReference>
<dbReference type="CDD" id="cd01949">
    <property type="entry name" value="GGDEF"/>
    <property type="match status" value="1"/>
</dbReference>
<evidence type="ECO:0000259" key="1">
    <source>
        <dbReference type="PROSITE" id="PS50887"/>
    </source>
</evidence>
<proteinExistence type="predicted"/>
<evidence type="ECO:0000313" key="3">
    <source>
        <dbReference type="Proteomes" id="UP000239187"/>
    </source>
</evidence>
<dbReference type="SUPFAM" id="SSF55073">
    <property type="entry name" value="Nucleotide cyclase"/>
    <property type="match status" value="1"/>
</dbReference>
<dbReference type="Pfam" id="PF00990">
    <property type="entry name" value="GGDEF"/>
    <property type="match status" value="1"/>
</dbReference>
<dbReference type="InterPro" id="IPR011990">
    <property type="entry name" value="TPR-like_helical_dom_sf"/>
</dbReference>
<dbReference type="Proteomes" id="UP000239187">
    <property type="component" value="Chromosome"/>
</dbReference>
<dbReference type="InterPro" id="IPR000160">
    <property type="entry name" value="GGDEF_dom"/>
</dbReference>
<dbReference type="PANTHER" id="PTHR45138:SF9">
    <property type="entry name" value="DIGUANYLATE CYCLASE DGCM-RELATED"/>
    <property type="match status" value="1"/>
</dbReference>
<dbReference type="GO" id="GO:0005886">
    <property type="term" value="C:plasma membrane"/>
    <property type="evidence" value="ECO:0007669"/>
    <property type="project" value="TreeGrafter"/>
</dbReference>
<dbReference type="AlphaFoldDB" id="A0A2L0UFE3"/>
<dbReference type="PANTHER" id="PTHR45138">
    <property type="entry name" value="REGULATORY COMPONENTS OF SENSORY TRANSDUCTION SYSTEM"/>
    <property type="match status" value="1"/>
</dbReference>
<dbReference type="NCBIfam" id="TIGR00254">
    <property type="entry name" value="GGDEF"/>
    <property type="match status" value="1"/>
</dbReference>
<gene>
    <name evidence="2" type="ORF">CVO76_10300</name>
</gene>
<dbReference type="InterPro" id="IPR029787">
    <property type="entry name" value="Nucleotide_cyclase"/>
</dbReference>
<reference evidence="2 3" key="1">
    <citation type="submission" date="2017-11" db="EMBL/GenBank/DDBJ databases">
        <title>Draft genome of Arthrobacter agilis strain UMCV2, a plant growth-promoting rhizobacterium and biocontrol capacity of phytopathogenic fungi.</title>
        <authorList>
            <person name="Martinez-Camara R."/>
            <person name="Santoyo G."/>
            <person name="Moreno-Hagelsieb G."/>
            <person name="Valencia-Cantero E."/>
        </authorList>
    </citation>
    <scope>NUCLEOTIDE SEQUENCE [LARGE SCALE GENOMIC DNA]</scope>
    <source>
        <strain evidence="2 3">UMCV2</strain>
    </source>
</reference>
<organism evidence="2 3">
    <name type="scientific">Arthrobacter agilis</name>
    <dbReference type="NCBI Taxonomy" id="37921"/>
    <lineage>
        <taxon>Bacteria</taxon>
        <taxon>Bacillati</taxon>
        <taxon>Actinomycetota</taxon>
        <taxon>Actinomycetes</taxon>
        <taxon>Micrococcales</taxon>
        <taxon>Micrococcaceae</taxon>
        <taxon>Arthrobacter</taxon>
    </lineage>
</organism>
<dbReference type="InterPro" id="IPR043128">
    <property type="entry name" value="Rev_trsase/Diguanyl_cyclase"/>
</dbReference>
<feature type="domain" description="GGDEF" evidence="1">
    <location>
        <begin position="392"/>
        <end position="519"/>
    </location>
</feature>
<dbReference type="PROSITE" id="PS50887">
    <property type="entry name" value="GGDEF"/>
    <property type="match status" value="1"/>
</dbReference>